<feature type="signal peptide" evidence="2">
    <location>
        <begin position="1"/>
        <end position="22"/>
    </location>
</feature>
<comment type="caution">
    <text evidence="4">The sequence shown here is derived from an EMBL/GenBank/DDBJ whole genome shotgun (WGS) entry which is preliminary data.</text>
</comment>
<keyword evidence="5" id="KW-1185">Reference proteome</keyword>
<accession>A0A9W6IP38</accession>
<dbReference type="PROSITE" id="PS50234">
    <property type="entry name" value="VWFA"/>
    <property type="match status" value="1"/>
</dbReference>
<dbReference type="AlphaFoldDB" id="A0A9W6IP38"/>
<evidence type="ECO:0000313" key="5">
    <source>
        <dbReference type="Proteomes" id="UP001143486"/>
    </source>
</evidence>
<evidence type="ECO:0000256" key="1">
    <source>
        <dbReference type="SAM" id="MobiDB-lite"/>
    </source>
</evidence>
<proteinExistence type="predicted"/>
<name>A0A9W6IP38_9PROT</name>
<dbReference type="EMBL" id="BSFE01000005">
    <property type="protein sequence ID" value="GLK52635.1"/>
    <property type="molecule type" value="Genomic_DNA"/>
</dbReference>
<feature type="region of interest" description="Disordered" evidence="1">
    <location>
        <begin position="244"/>
        <end position="264"/>
    </location>
</feature>
<dbReference type="Proteomes" id="UP001143486">
    <property type="component" value="Unassembled WGS sequence"/>
</dbReference>
<dbReference type="Gene3D" id="3.40.50.410">
    <property type="entry name" value="von Willebrand factor, type A domain"/>
    <property type="match status" value="1"/>
</dbReference>
<protein>
    <recommendedName>
        <fullName evidence="3">VWFA domain-containing protein</fullName>
    </recommendedName>
</protein>
<reference evidence="4" key="1">
    <citation type="journal article" date="2014" name="Int. J. Syst. Evol. Microbiol.">
        <title>Complete genome sequence of Corynebacterium casei LMG S-19264T (=DSM 44701T), isolated from a smear-ripened cheese.</title>
        <authorList>
            <consortium name="US DOE Joint Genome Institute (JGI-PGF)"/>
            <person name="Walter F."/>
            <person name="Albersmeier A."/>
            <person name="Kalinowski J."/>
            <person name="Ruckert C."/>
        </authorList>
    </citation>
    <scope>NUCLEOTIDE SEQUENCE</scope>
    <source>
        <strain evidence="4">VKM B-1513</strain>
    </source>
</reference>
<evidence type="ECO:0000259" key="3">
    <source>
        <dbReference type="PROSITE" id="PS50234"/>
    </source>
</evidence>
<evidence type="ECO:0000256" key="2">
    <source>
        <dbReference type="SAM" id="SignalP"/>
    </source>
</evidence>
<feature type="domain" description="VWFA" evidence="3">
    <location>
        <begin position="36"/>
        <end position="233"/>
    </location>
</feature>
<dbReference type="SUPFAM" id="SSF53300">
    <property type="entry name" value="vWA-like"/>
    <property type="match status" value="1"/>
</dbReference>
<dbReference type="InterPro" id="IPR010607">
    <property type="entry name" value="DUF1194"/>
</dbReference>
<evidence type="ECO:0000313" key="4">
    <source>
        <dbReference type="EMBL" id="GLK52635.1"/>
    </source>
</evidence>
<dbReference type="Pfam" id="PF06707">
    <property type="entry name" value="DUF1194"/>
    <property type="match status" value="1"/>
</dbReference>
<dbReference type="RefSeq" id="WP_271186998.1">
    <property type="nucleotide sequence ID" value="NZ_BSFE01000005.1"/>
</dbReference>
<reference evidence="4" key="2">
    <citation type="submission" date="2023-01" db="EMBL/GenBank/DDBJ databases">
        <authorList>
            <person name="Sun Q."/>
            <person name="Evtushenko L."/>
        </authorList>
    </citation>
    <scope>NUCLEOTIDE SEQUENCE</scope>
    <source>
        <strain evidence="4">VKM B-1513</strain>
    </source>
</reference>
<dbReference type="InterPro" id="IPR002035">
    <property type="entry name" value="VWF_A"/>
</dbReference>
<dbReference type="InterPro" id="IPR036465">
    <property type="entry name" value="vWFA_dom_sf"/>
</dbReference>
<keyword evidence="2" id="KW-0732">Signal</keyword>
<feature type="chain" id="PRO_5040878771" description="VWFA domain-containing protein" evidence="2">
    <location>
        <begin position="23"/>
        <end position="264"/>
    </location>
</feature>
<organism evidence="4 5">
    <name type="scientific">Maricaulis virginensis</name>
    <dbReference type="NCBI Taxonomy" id="144022"/>
    <lineage>
        <taxon>Bacteria</taxon>
        <taxon>Pseudomonadati</taxon>
        <taxon>Pseudomonadota</taxon>
        <taxon>Alphaproteobacteria</taxon>
        <taxon>Maricaulales</taxon>
        <taxon>Maricaulaceae</taxon>
        <taxon>Maricaulis</taxon>
    </lineage>
</organism>
<sequence>MTGFGVCFGAAAAALFAAGASAQYDDFTYDYDVDVELVLAVDISYSVDEEEARRQREGYVAALASEDVIRSIQGGPMGRIAVTYVEWADSGFQRAAADWTVIASEEDALEFAARVAAAPLERGHYTAIGAAIADSVQRIESNPHSAPRRIIDISGDGPQNQGLPLEQARARADAAGVVVNGLPVISTGNGRWVRPVEMNLDGYFEENVITGPGAFVLPARTEAEFREAILRKLVIEIAGALPSPEELGRDPARPANVSETGLAP</sequence>
<gene>
    <name evidence="4" type="ORF">GCM10017621_21430</name>
</gene>